<reference evidence="1" key="1">
    <citation type="submission" date="2019-11" db="EMBL/GenBank/DDBJ databases">
        <title>Nori genome reveals adaptations in red seaweeds to the harsh intertidal environment.</title>
        <authorList>
            <person name="Wang D."/>
            <person name="Mao Y."/>
        </authorList>
    </citation>
    <scope>NUCLEOTIDE SEQUENCE</scope>
    <source>
        <tissue evidence="1">Gametophyte</tissue>
    </source>
</reference>
<protein>
    <submittedName>
        <fullName evidence="1">Uncharacterized protein</fullName>
    </submittedName>
</protein>
<evidence type="ECO:0000313" key="2">
    <source>
        <dbReference type="Proteomes" id="UP000798662"/>
    </source>
</evidence>
<comment type="caution">
    <text evidence="1">The sequence shown here is derived from an EMBL/GenBank/DDBJ whole genome shotgun (WGS) entry which is preliminary data.</text>
</comment>
<organism evidence="1 2">
    <name type="scientific">Pyropia yezoensis</name>
    <name type="common">Susabi-nori</name>
    <name type="synonym">Porphyra yezoensis</name>
    <dbReference type="NCBI Taxonomy" id="2788"/>
    <lineage>
        <taxon>Eukaryota</taxon>
        <taxon>Rhodophyta</taxon>
        <taxon>Bangiophyceae</taxon>
        <taxon>Bangiales</taxon>
        <taxon>Bangiaceae</taxon>
        <taxon>Pyropia</taxon>
    </lineage>
</organism>
<sequence length="146" mass="15445">MALRPSAVALEWFKRGARGLFGGKQTRTGNKVSHAENKSRRTWKPNVLEKRLYSETLDRTVRWKVTASAWRTVKKKGGLDGYLLGSSEETIRFPVAIAMKHEIAAARAAAAGGGGVGLAGLAGGTATPAAPGRTQPVAGMSDESEP</sequence>
<gene>
    <name evidence="1" type="ORF">I4F81_006095</name>
</gene>
<accession>A0ACC3C0L7</accession>
<name>A0ACC3C0L7_PYRYE</name>
<proteinExistence type="predicted"/>
<keyword evidence="2" id="KW-1185">Reference proteome</keyword>
<evidence type="ECO:0000313" key="1">
    <source>
        <dbReference type="EMBL" id="KAK1863540.1"/>
    </source>
</evidence>
<dbReference type="EMBL" id="CM020619">
    <property type="protein sequence ID" value="KAK1863540.1"/>
    <property type="molecule type" value="Genomic_DNA"/>
</dbReference>
<dbReference type="Proteomes" id="UP000798662">
    <property type="component" value="Chromosome 2"/>
</dbReference>